<evidence type="ECO:0000259" key="8">
    <source>
        <dbReference type="SMART" id="SM00738"/>
    </source>
</evidence>
<dbReference type="InterPro" id="IPR005824">
    <property type="entry name" value="KOW"/>
</dbReference>
<accession>A0AA86MYG2</accession>
<dbReference type="AlphaFoldDB" id="A0AA86MYG2"/>
<dbReference type="Proteomes" id="UP001179121">
    <property type="component" value="Chromosome"/>
</dbReference>
<dbReference type="RefSeq" id="WP_289268159.1">
    <property type="nucleotide sequence ID" value="NZ_OX365700.1"/>
</dbReference>
<dbReference type="SUPFAM" id="SSF50104">
    <property type="entry name" value="Translation proteins SH3-like domain"/>
    <property type="match status" value="1"/>
</dbReference>
<evidence type="ECO:0000256" key="1">
    <source>
        <dbReference type="ARBA" id="ARBA00022472"/>
    </source>
</evidence>
<organism evidence="10 11">
    <name type="scientific">Nitrospira tepida</name>
    <dbReference type="NCBI Taxonomy" id="2973512"/>
    <lineage>
        <taxon>Bacteria</taxon>
        <taxon>Pseudomonadati</taxon>
        <taxon>Nitrospirota</taxon>
        <taxon>Nitrospiria</taxon>
        <taxon>Nitrospirales</taxon>
        <taxon>Nitrospiraceae</taxon>
        <taxon>Nitrospira</taxon>
    </lineage>
</organism>
<dbReference type="CDD" id="cd09891">
    <property type="entry name" value="NGN_Bact_1"/>
    <property type="match status" value="1"/>
</dbReference>
<dbReference type="GO" id="GO:0006354">
    <property type="term" value="P:DNA-templated transcription elongation"/>
    <property type="evidence" value="ECO:0007669"/>
    <property type="project" value="UniProtKB-UniRule"/>
</dbReference>
<dbReference type="PANTHER" id="PTHR30265">
    <property type="entry name" value="RHO-INTERACTING TRANSCRIPTION TERMINATION FACTOR NUSG"/>
    <property type="match status" value="1"/>
</dbReference>
<proteinExistence type="inferred from homology"/>
<evidence type="ECO:0000259" key="9">
    <source>
        <dbReference type="SMART" id="SM00739"/>
    </source>
</evidence>
<dbReference type="PRINTS" id="PR00338">
    <property type="entry name" value="NUSGTNSCPFCT"/>
</dbReference>
<keyword evidence="3 5" id="KW-0805">Transcription regulation</keyword>
<dbReference type="NCBIfam" id="TIGR00922">
    <property type="entry name" value="nusG"/>
    <property type="match status" value="1"/>
</dbReference>
<evidence type="ECO:0000256" key="3">
    <source>
        <dbReference type="ARBA" id="ARBA00023015"/>
    </source>
</evidence>
<keyword evidence="1 5" id="KW-0806">Transcription termination</keyword>
<evidence type="ECO:0000313" key="10">
    <source>
        <dbReference type="EMBL" id="CAI4031217.1"/>
    </source>
</evidence>
<gene>
    <name evidence="5" type="primary">nusG</name>
    <name evidence="10" type="ORF">DNFV4_01648</name>
</gene>
<evidence type="ECO:0000256" key="6">
    <source>
        <dbReference type="NCBIfam" id="TIGR00922"/>
    </source>
</evidence>
<evidence type="ECO:0000256" key="2">
    <source>
        <dbReference type="ARBA" id="ARBA00022814"/>
    </source>
</evidence>
<dbReference type="Pfam" id="PF00467">
    <property type="entry name" value="KOW"/>
    <property type="match status" value="1"/>
</dbReference>
<dbReference type="InterPro" id="IPR001062">
    <property type="entry name" value="Transcrpt_antiterm_NusG"/>
</dbReference>
<dbReference type="SMART" id="SM00739">
    <property type="entry name" value="KOW"/>
    <property type="match status" value="1"/>
</dbReference>
<dbReference type="KEGG" id="nti:DNFV4_01648"/>
<keyword evidence="2 5" id="KW-0889">Transcription antitermination</keyword>
<dbReference type="HAMAP" id="MF_00948">
    <property type="entry name" value="NusG"/>
    <property type="match status" value="1"/>
</dbReference>
<dbReference type="SUPFAM" id="SSF82679">
    <property type="entry name" value="N-utilization substance G protein NusG, N-terminal domain"/>
    <property type="match status" value="1"/>
</dbReference>
<dbReference type="Pfam" id="PF02357">
    <property type="entry name" value="NusG"/>
    <property type="match status" value="1"/>
</dbReference>
<evidence type="ECO:0000256" key="7">
    <source>
        <dbReference type="RuleBase" id="RU000538"/>
    </source>
</evidence>
<dbReference type="SMART" id="SM00738">
    <property type="entry name" value="NGN"/>
    <property type="match status" value="1"/>
</dbReference>
<evidence type="ECO:0000313" key="11">
    <source>
        <dbReference type="Proteomes" id="UP001179121"/>
    </source>
</evidence>
<keyword evidence="11" id="KW-1185">Reference proteome</keyword>
<name>A0AA86MYG2_9BACT</name>
<dbReference type="FunFam" id="2.30.30.30:FF:000002">
    <property type="entry name" value="Transcription termination/antitermination factor NusG"/>
    <property type="match status" value="1"/>
</dbReference>
<dbReference type="InterPro" id="IPR043425">
    <property type="entry name" value="NusG-like"/>
</dbReference>
<dbReference type="EMBL" id="OX365700">
    <property type="protein sequence ID" value="CAI4031217.1"/>
    <property type="molecule type" value="Genomic_DNA"/>
</dbReference>
<dbReference type="GO" id="GO:0005829">
    <property type="term" value="C:cytosol"/>
    <property type="evidence" value="ECO:0007669"/>
    <property type="project" value="UniProtKB-ARBA"/>
</dbReference>
<reference evidence="10" key="1">
    <citation type="submission" date="2022-10" db="EMBL/GenBank/DDBJ databases">
        <authorList>
            <person name="Koch H."/>
        </authorList>
    </citation>
    <scope>NUCLEOTIDE SEQUENCE</scope>
    <source>
        <strain evidence="10">DNF</strain>
    </source>
</reference>
<dbReference type="GO" id="GO:0006353">
    <property type="term" value="P:DNA-templated transcription termination"/>
    <property type="evidence" value="ECO:0007669"/>
    <property type="project" value="UniProtKB-UniRule"/>
</dbReference>
<dbReference type="InterPro" id="IPR047050">
    <property type="entry name" value="NGN"/>
</dbReference>
<dbReference type="Gene3D" id="3.30.70.940">
    <property type="entry name" value="NusG, N-terminal domain"/>
    <property type="match status" value="1"/>
</dbReference>
<dbReference type="GO" id="GO:0031564">
    <property type="term" value="P:transcription antitermination"/>
    <property type="evidence" value="ECO:0007669"/>
    <property type="project" value="UniProtKB-UniRule"/>
</dbReference>
<comment type="similarity">
    <text evidence="5 7">Belongs to the NusG family.</text>
</comment>
<dbReference type="Gene3D" id="2.30.30.30">
    <property type="match status" value="1"/>
</dbReference>
<dbReference type="PROSITE" id="PS01014">
    <property type="entry name" value="NUSG"/>
    <property type="match status" value="1"/>
</dbReference>
<evidence type="ECO:0000256" key="4">
    <source>
        <dbReference type="ARBA" id="ARBA00023163"/>
    </source>
</evidence>
<dbReference type="InterPro" id="IPR006645">
    <property type="entry name" value="NGN-like_dom"/>
</dbReference>
<dbReference type="InterPro" id="IPR015869">
    <property type="entry name" value="Transcrpt_antiterm_NusG_bac_CS"/>
</dbReference>
<protein>
    <recommendedName>
        <fullName evidence="5 6">Transcription termination/antitermination protein NusG</fullName>
    </recommendedName>
</protein>
<dbReference type="InterPro" id="IPR014722">
    <property type="entry name" value="Rib_uL2_dom2"/>
</dbReference>
<dbReference type="InterPro" id="IPR008991">
    <property type="entry name" value="Translation_prot_SH3-like_sf"/>
</dbReference>
<dbReference type="PANTHER" id="PTHR30265:SF2">
    <property type="entry name" value="TRANSCRIPTION TERMINATION_ANTITERMINATION PROTEIN NUSG"/>
    <property type="match status" value="1"/>
</dbReference>
<keyword evidence="4 5" id="KW-0804">Transcription</keyword>
<dbReference type="CDD" id="cd06091">
    <property type="entry name" value="KOW_NusG"/>
    <property type="match status" value="1"/>
</dbReference>
<comment type="function">
    <text evidence="5 7">Participates in transcription elongation, termination and antitermination.</text>
</comment>
<feature type="domain" description="KOW" evidence="9">
    <location>
        <begin position="132"/>
        <end position="159"/>
    </location>
</feature>
<sequence length="186" mass="20811">MSEQETATTPKQWYVIHTYAGFEGRVKASLIERAGQMGMTDRMGQVLVPTEDVIEIKDGKRRTSKRKFFPGYVLVELETPLTDETLQMIKETPKVTGFVGGGAQPTPLSQEEVESLLKQIDSGTARPREQIRFVKGDNVRIIDGPFLGFNGAVEDVDQVHNRVKLMVSIFGRSTPVELGFLQVERI</sequence>
<dbReference type="InterPro" id="IPR036735">
    <property type="entry name" value="NGN_dom_sf"/>
</dbReference>
<evidence type="ECO:0000256" key="5">
    <source>
        <dbReference type="HAMAP-Rule" id="MF_00948"/>
    </source>
</evidence>
<feature type="domain" description="NusG-like N-terminal" evidence="8">
    <location>
        <begin position="10"/>
        <end position="120"/>
    </location>
</feature>
<dbReference type="GO" id="GO:0032784">
    <property type="term" value="P:regulation of DNA-templated transcription elongation"/>
    <property type="evidence" value="ECO:0007669"/>
    <property type="project" value="InterPro"/>
</dbReference>